<dbReference type="PANTHER" id="PTHR43760:SF1">
    <property type="entry name" value="ENDORIBONUCLEASE L-PSP_CHORISMATE MUTASE-LIKE DOMAIN-CONTAINING PROTEIN"/>
    <property type="match status" value="1"/>
</dbReference>
<reference evidence="2 3" key="1">
    <citation type="submission" date="2016-10" db="EMBL/GenBank/DDBJ databases">
        <authorList>
            <person name="de Groot N.N."/>
        </authorList>
    </citation>
    <scope>NUCLEOTIDE SEQUENCE [LARGE SCALE GENOMIC DNA]</scope>
    <source>
        <strain evidence="2 3">CGMCC 1.10267</strain>
    </source>
</reference>
<proteinExistence type="predicted"/>
<dbReference type="CDD" id="cd02199">
    <property type="entry name" value="YjgF_YER057c_UK114_like_1"/>
    <property type="match status" value="1"/>
</dbReference>
<dbReference type="InterPro" id="IPR013813">
    <property type="entry name" value="Endoribo_LPSP/chorism_mut-like"/>
</dbReference>
<gene>
    <name evidence="2" type="ORF">SAMN04487974_11815</name>
</gene>
<accession>A0A1G7Z7H7</accession>
<dbReference type="STRING" id="440168.SAMN04487974_11815"/>
<sequence>MISDRLEELGLQLPVIVAPKGSYVPFLVSRGHCFISGQLPPTTGVAESPGPYCGIVGANVSVETARDAARHCALMILAQLGVAVDGDFDRVAQIVRLGGFVCATPDFNAHPQVVNGASDLMLELFGEAGRHTRAAVGVSSLPLGVCVEIDAVVELKN</sequence>
<dbReference type="Pfam" id="PF14588">
    <property type="entry name" value="YjgF_endoribonc"/>
    <property type="match status" value="1"/>
</dbReference>
<name>A0A1G7Z7H7_9HYPH</name>
<dbReference type="Proteomes" id="UP000199495">
    <property type="component" value="Unassembled WGS sequence"/>
</dbReference>
<dbReference type="Gene3D" id="3.30.1330.40">
    <property type="entry name" value="RutC-like"/>
    <property type="match status" value="1"/>
</dbReference>
<dbReference type="OrthoDB" id="9806350at2"/>
<protein>
    <submittedName>
        <fullName evidence="2">Enamine deaminase RidA, house cleaning of reactive enamine intermediates, YjgF/YER057c/UK114 family</fullName>
    </submittedName>
</protein>
<dbReference type="AlphaFoldDB" id="A0A1G7Z7H7"/>
<evidence type="ECO:0000259" key="1">
    <source>
        <dbReference type="Pfam" id="PF14588"/>
    </source>
</evidence>
<keyword evidence="3" id="KW-1185">Reference proteome</keyword>
<evidence type="ECO:0000313" key="3">
    <source>
        <dbReference type="Proteomes" id="UP000199495"/>
    </source>
</evidence>
<dbReference type="SUPFAM" id="SSF55298">
    <property type="entry name" value="YjgF-like"/>
    <property type="match status" value="1"/>
</dbReference>
<dbReference type="PANTHER" id="PTHR43760">
    <property type="entry name" value="ENDORIBONUCLEASE-RELATED"/>
    <property type="match status" value="1"/>
</dbReference>
<dbReference type="InterPro" id="IPR035959">
    <property type="entry name" value="RutC-like_sf"/>
</dbReference>
<evidence type="ECO:0000313" key="2">
    <source>
        <dbReference type="EMBL" id="SDH04658.1"/>
    </source>
</evidence>
<organism evidence="2 3">
    <name type="scientific">Pelagibacterium luteolum</name>
    <dbReference type="NCBI Taxonomy" id="440168"/>
    <lineage>
        <taxon>Bacteria</taxon>
        <taxon>Pseudomonadati</taxon>
        <taxon>Pseudomonadota</taxon>
        <taxon>Alphaproteobacteria</taxon>
        <taxon>Hyphomicrobiales</taxon>
        <taxon>Devosiaceae</taxon>
        <taxon>Pelagibacterium</taxon>
    </lineage>
</organism>
<feature type="domain" description="Endoribonuclease L-PSP/chorismate mutase-like" evidence="1">
    <location>
        <begin position="5"/>
        <end position="145"/>
    </location>
</feature>
<dbReference type="EMBL" id="FNCS01000018">
    <property type="protein sequence ID" value="SDH04658.1"/>
    <property type="molecule type" value="Genomic_DNA"/>
</dbReference>
<dbReference type="RefSeq" id="WP_090598544.1">
    <property type="nucleotide sequence ID" value="NZ_FNCS01000018.1"/>
</dbReference>